<dbReference type="InterPro" id="IPR015510">
    <property type="entry name" value="PGRP"/>
</dbReference>
<comment type="similarity">
    <text evidence="1">Belongs to the N-acetylmuramoyl-L-alanine amidase 2 family.</text>
</comment>
<dbReference type="EMBL" id="JBHMEZ010000032">
    <property type="protein sequence ID" value="MFB9055054.1"/>
    <property type="molecule type" value="Genomic_DNA"/>
</dbReference>
<dbReference type="InterPro" id="IPR002502">
    <property type="entry name" value="Amidase_domain"/>
</dbReference>
<accession>A0ABV5F6Q2</accession>
<dbReference type="Pfam" id="PF01510">
    <property type="entry name" value="Amidase_2"/>
    <property type="match status" value="1"/>
</dbReference>
<comment type="caution">
    <text evidence="4">The sequence shown here is derived from an EMBL/GenBank/DDBJ whole genome shotgun (WGS) entry which is preliminary data.</text>
</comment>
<dbReference type="InterPro" id="IPR036505">
    <property type="entry name" value="Amidase/PGRP_sf"/>
</dbReference>
<organism evidence="4 5">
    <name type="scientific">Formosa undariae</name>
    <dbReference type="NCBI Taxonomy" id="1325436"/>
    <lineage>
        <taxon>Bacteria</taxon>
        <taxon>Pseudomonadati</taxon>
        <taxon>Bacteroidota</taxon>
        <taxon>Flavobacteriia</taxon>
        <taxon>Flavobacteriales</taxon>
        <taxon>Flavobacteriaceae</taxon>
        <taxon>Formosa</taxon>
    </lineage>
</organism>
<dbReference type="Proteomes" id="UP001589605">
    <property type="component" value="Unassembled WGS sequence"/>
</dbReference>
<dbReference type="SMART" id="SM00701">
    <property type="entry name" value="PGRP"/>
    <property type="match status" value="1"/>
</dbReference>
<evidence type="ECO:0000259" key="2">
    <source>
        <dbReference type="SMART" id="SM00644"/>
    </source>
</evidence>
<feature type="domain" description="N-acetylmuramoyl-L-alanine amidase" evidence="2">
    <location>
        <begin position="38"/>
        <end position="162"/>
    </location>
</feature>
<sequence length="177" mass="19704">MKENIIRKLILLISVSALTFGVVDHVDTSDLPKSEVKAYLDRNITDSLTIVVHHTAAPGTQKLKDIASYHVDTRGWPGIAYHLAIKPNGEIHFLNALEKRTYHNSADNTNTIGIVFLGNFETEQPTSEAMQAFTMLTEVICEELKIKGIKGHRDYKGTLCPGKNLYNSLNQLGILFP</sequence>
<evidence type="ECO:0000256" key="1">
    <source>
        <dbReference type="ARBA" id="ARBA00007553"/>
    </source>
</evidence>
<name>A0ABV5F6Q2_9FLAO</name>
<protein>
    <submittedName>
        <fullName evidence="4">N-acetylmuramoyl-L-alanine amidase</fullName>
    </submittedName>
</protein>
<evidence type="ECO:0000313" key="4">
    <source>
        <dbReference type="EMBL" id="MFB9055054.1"/>
    </source>
</evidence>
<feature type="domain" description="Peptidoglycan recognition protein family" evidence="3">
    <location>
        <begin position="20"/>
        <end position="156"/>
    </location>
</feature>
<dbReference type="RefSeq" id="WP_382384737.1">
    <property type="nucleotide sequence ID" value="NZ_JBHMEZ010000032.1"/>
</dbReference>
<dbReference type="PANTHER" id="PTHR11022">
    <property type="entry name" value="PEPTIDOGLYCAN RECOGNITION PROTEIN"/>
    <property type="match status" value="1"/>
</dbReference>
<reference evidence="4 5" key="1">
    <citation type="submission" date="2024-09" db="EMBL/GenBank/DDBJ databases">
        <authorList>
            <person name="Sun Q."/>
            <person name="Mori K."/>
        </authorList>
    </citation>
    <scope>NUCLEOTIDE SEQUENCE [LARGE SCALE GENOMIC DNA]</scope>
    <source>
        <strain evidence="4 5">CECT 8286</strain>
    </source>
</reference>
<dbReference type="Gene3D" id="3.40.80.10">
    <property type="entry name" value="Peptidoglycan recognition protein-like"/>
    <property type="match status" value="1"/>
</dbReference>
<evidence type="ECO:0000313" key="5">
    <source>
        <dbReference type="Proteomes" id="UP001589605"/>
    </source>
</evidence>
<evidence type="ECO:0000259" key="3">
    <source>
        <dbReference type="SMART" id="SM00701"/>
    </source>
</evidence>
<dbReference type="SUPFAM" id="SSF55846">
    <property type="entry name" value="N-acetylmuramoyl-L-alanine amidase-like"/>
    <property type="match status" value="1"/>
</dbReference>
<dbReference type="SMART" id="SM00644">
    <property type="entry name" value="Ami_2"/>
    <property type="match status" value="1"/>
</dbReference>
<dbReference type="InterPro" id="IPR006619">
    <property type="entry name" value="PGRP_domain_met/bac"/>
</dbReference>
<proteinExistence type="inferred from homology"/>
<dbReference type="PANTHER" id="PTHR11022:SF41">
    <property type="entry name" value="PEPTIDOGLYCAN-RECOGNITION PROTEIN LC-RELATED"/>
    <property type="match status" value="1"/>
</dbReference>
<keyword evidence="5" id="KW-1185">Reference proteome</keyword>
<gene>
    <name evidence="4" type="ORF">ACFFVB_18380</name>
</gene>
<dbReference type="CDD" id="cd06583">
    <property type="entry name" value="PGRP"/>
    <property type="match status" value="1"/>
</dbReference>